<dbReference type="InterPro" id="IPR005886">
    <property type="entry name" value="UDP_G4E"/>
</dbReference>
<evidence type="ECO:0000256" key="5">
    <source>
        <dbReference type="ARBA" id="ARBA00013189"/>
    </source>
</evidence>
<dbReference type="Proteomes" id="UP001423409">
    <property type="component" value="Unassembled WGS sequence"/>
</dbReference>
<keyword evidence="8" id="KW-0413">Isomerase</keyword>
<gene>
    <name evidence="13" type="primary">galE_1</name>
    <name evidence="13" type="ORF">Dcae01_02420</name>
</gene>
<evidence type="ECO:0000256" key="11">
    <source>
        <dbReference type="ARBA" id="ARBA00033067"/>
    </source>
</evidence>
<evidence type="ECO:0000256" key="6">
    <source>
        <dbReference type="ARBA" id="ARBA00018569"/>
    </source>
</evidence>
<evidence type="ECO:0000313" key="14">
    <source>
        <dbReference type="Proteomes" id="UP001423409"/>
    </source>
</evidence>
<dbReference type="RefSeq" id="WP_345445808.1">
    <property type="nucleotide sequence ID" value="NZ_BAABQU010000030.1"/>
</dbReference>
<reference evidence="13 14" key="1">
    <citation type="submission" date="2024-02" db="EMBL/GenBank/DDBJ databases">
        <title>Deinococcus caeni NBRC 101312.</title>
        <authorList>
            <person name="Ichikawa N."/>
            <person name="Katano-Makiyama Y."/>
            <person name="Hidaka K."/>
        </authorList>
    </citation>
    <scope>NUCLEOTIDE SEQUENCE [LARGE SCALE GENOMIC DNA]</scope>
    <source>
        <strain evidence="13 14">NBRC 101312</strain>
    </source>
</reference>
<keyword evidence="9" id="KW-0119">Carbohydrate metabolism</keyword>
<evidence type="ECO:0000256" key="10">
    <source>
        <dbReference type="ARBA" id="ARBA00031367"/>
    </source>
</evidence>
<comment type="pathway">
    <text evidence="3">Carbohydrate metabolism; galactose metabolism.</text>
</comment>
<dbReference type="InterPro" id="IPR001509">
    <property type="entry name" value="Epimerase_deHydtase"/>
</dbReference>
<feature type="domain" description="NAD-dependent epimerase/dehydratase" evidence="12">
    <location>
        <begin position="3"/>
        <end position="243"/>
    </location>
</feature>
<dbReference type="PANTHER" id="PTHR43725">
    <property type="entry name" value="UDP-GLUCOSE 4-EPIMERASE"/>
    <property type="match status" value="1"/>
</dbReference>
<accession>A0ABP9UIJ6</accession>
<organism evidence="13 14">
    <name type="scientific">Deinococcus caeni</name>
    <dbReference type="NCBI Taxonomy" id="569127"/>
    <lineage>
        <taxon>Bacteria</taxon>
        <taxon>Thermotogati</taxon>
        <taxon>Deinococcota</taxon>
        <taxon>Deinococci</taxon>
        <taxon>Deinococcales</taxon>
        <taxon>Deinococcaceae</taxon>
        <taxon>Deinococcus</taxon>
    </lineage>
</organism>
<dbReference type="Gene3D" id="3.90.25.10">
    <property type="entry name" value="UDP-galactose 4-epimerase, domain 1"/>
    <property type="match status" value="1"/>
</dbReference>
<evidence type="ECO:0000256" key="4">
    <source>
        <dbReference type="ARBA" id="ARBA00007637"/>
    </source>
</evidence>
<comment type="catalytic activity">
    <reaction evidence="1">
        <text>UDP-alpha-D-glucose = UDP-alpha-D-galactose</text>
        <dbReference type="Rhea" id="RHEA:22168"/>
        <dbReference type="ChEBI" id="CHEBI:58885"/>
        <dbReference type="ChEBI" id="CHEBI:66914"/>
        <dbReference type="EC" id="5.1.3.2"/>
    </reaction>
</comment>
<dbReference type="EC" id="5.1.3.2" evidence="5"/>
<comment type="caution">
    <text evidence="13">The sequence shown here is derived from an EMBL/GenBank/DDBJ whole genome shotgun (WGS) entry which is preliminary data.</text>
</comment>
<dbReference type="InterPro" id="IPR036291">
    <property type="entry name" value="NAD(P)-bd_dom_sf"/>
</dbReference>
<comment type="cofactor">
    <cofactor evidence="2">
        <name>NAD(+)</name>
        <dbReference type="ChEBI" id="CHEBI:57540"/>
    </cofactor>
</comment>
<dbReference type="SUPFAM" id="SSF51735">
    <property type="entry name" value="NAD(P)-binding Rossmann-fold domains"/>
    <property type="match status" value="1"/>
</dbReference>
<dbReference type="NCBIfam" id="TIGR01179">
    <property type="entry name" value="galE"/>
    <property type="match status" value="1"/>
</dbReference>
<evidence type="ECO:0000313" key="13">
    <source>
        <dbReference type="EMBL" id="GAA5440892.1"/>
    </source>
</evidence>
<evidence type="ECO:0000256" key="1">
    <source>
        <dbReference type="ARBA" id="ARBA00000083"/>
    </source>
</evidence>
<dbReference type="PANTHER" id="PTHR43725:SF53">
    <property type="entry name" value="UDP-ARABINOSE 4-EPIMERASE 1"/>
    <property type="match status" value="1"/>
</dbReference>
<evidence type="ECO:0000256" key="8">
    <source>
        <dbReference type="ARBA" id="ARBA00023235"/>
    </source>
</evidence>
<keyword evidence="14" id="KW-1185">Reference proteome</keyword>
<evidence type="ECO:0000259" key="12">
    <source>
        <dbReference type="Pfam" id="PF01370"/>
    </source>
</evidence>
<evidence type="ECO:0000256" key="7">
    <source>
        <dbReference type="ARBA" id="ARBA00023027"/>
    </source>
</evidence>
<evidence type="ECO:0000256" key="2">
    <source>
        <dbReference type="ARBA" id="ARBA00001911"/>
    </source>
</evidence>
<dbReference type="Gene3D" id="3.40.50.720">
    <property type="entry name" value="NAD(P)-binding Rossmann-like Domain"/>
    <property type="match status" value="1"/>
</dbReference>
<proteinExistence type="inferred from homology"/>
<evidence type="ECO:0000256" key="3">
    <source>
        <dbReference type="ARBA" id="ARBA00004947"/>
    </source>
</evidence>
<evidence type="ECO:0000256" key="9">
    <source>
        <dbReference type="ARBA" id="ARBA00023277"/>
    </source>
</evidence>
<dbReference type="EMBL" id="BAABQU010000030">
    <property type="protein sequence ID" value="GAA5440892.1"/>
    <property type="molecule type" value="Genomic_DNA"/>
</dbReference>
<protein>
    <recommendedName>
        <fullName evidence="6">UDP-glucose 4-epimerase</fullName>
        <ecNumber evidence="5">5.1.3.2</ecNumber>
    </recommendedName>
    <alternativeName>
        <fullName evidence="11">Galactowaldenase</fullName>
    </alternativeName>
    <alternativeName>
        <fullName evidence="10">UDP-galactose 4-epimerase</fullName>
    </alternativeName>
</protein>
<comment type="similarity">
    <text evidence="4">Belongs to the NAD(P)-dependent epimerase/dehydratase family.</text>
</comment>
<keyword evidence="7" id="KW-0520">NAD</keyword>
<dbReference type="Pfam" id="PF01370">
    <property type="entry name" value="Epimerase"/>
    <property type="match status" value="1"/>
</dbReference>
<sequence length="337" mass="36476">MKILVTGGAGYIGRTVVSALADAGHTPVILDSLVVGRPEFVEGQVFYHGDIADGAVLGRVFREHPDLDAVMHFAARIDVEESTRLPSLYYTENLAKAQVLLQAALAAGVKRFLFSSTAAVYQAGRPGEGLREDSPLLPLSAYASSKLMFERVMADICREYGAFGMALRYFNPVGADPAMRSGPFRPDPSHLLGKLTKLASLGEGTFTIFGDDYETRDGTPMRDFIHVWDLAQAHLAALTFMMDSSRETGFEVMNVGSGVGVTVREFVNAFLEVSGSPLKVVVGARRAGDSAGAYADTTRAREHLGWVPRLSLRQGIADALTWEQIWQACSQQLNGAK</sequence>
<name>A0ABP9UIJ6_9DEIO</name>